<evidence type="ECO:0000313" key="3">
    <source>
        <dbReference type="EMBL" id="OGF13882.1"/>
    </source>
</evidence>
<comment type="caution">
    <text evidence="3">The sequence shown here is derived from an EMBL/GenBank/DDBJ whole genome shotgun (WGS) entry which is preliminary data.</text>
</comment>
<dbReference type="AlphaFoldDB" id="A0A1F5RHP9"/>
<feature type="domain" description="Outer membrane protein beta-barrel" evidence="2">
    <location>
        <begin position="26"/>
        <end position="201"/>
    </location>
</feature>
<dbReference type="Proteomes" id="UP000177230">
    <property type="component" value="Unassembled WGS sequence"/>
</dbReference>
<evidence type="ECO:0000256" key="1">
    <source>
        <dbReference type="SAM" id="SignalP"/>
    </source>
</evidence>
<sequence length="232" mass="25466">MLPKKISTYLAVMIAGLALLPRPGAAQSLTFGLWGNLNGAKFVRNPNTNASINEKIGLGGGGYVNYRINRLVSFRSGILFNQKGAEVVQAFGRTDPATGITYDHYNTSDTRLNYAEVPAVMCFSLSRSYHSLLNLYFGVYGAMLISGRQVTTASASAGIIQMDSVYIISESAFRKDDYGLVLGGNIPLGRMELGGSYSLGFPRILRSDIDDINRYVDHRNRVLSFIIGYRIR</sequence>
<feature type="signal peptide" evidence="1">
    <location>
        <begin position="1"/>
        <end position="26"/>
    </location>
</feature>
<accession>A0A1F5RHP9</accession>
<evidence type="ECO:0000313" key="4">
    <source>
        <dbReference type="Proteomes" id="UP000177230"/>
    </source>
</evidence>
<proteinExistence type="predicted"/>
<name>A0A1F5RHP9_9BACT</name>
<protein>
    <recommendedName>
        <fullName evidence="2">Outer membrane protein beta-barrel domain-containing protein</fullName>
    </recommendedName>
</protein>
<gene>
    <name evidence="3" type="ORF">A2024_10580</name>
</gene>
<dbReference type="InterPro" id="IPR025665">
    <property type="entry name" value="Beta-barrel_OMP_2"/>
</dbReference>
<reference evidence="3 4" key="1">
    <citation type="journal article" date="2016" name="Nat. Commun.">
        <title>Thousands of microbial genomes shed light on interconnected biogeochemical processes in an aquifer system.</title>
        <authorList>
            <person name="Anantharaman K."/>
            <person name="Brown C.T."/>
            <person name="Hug L.A."/>
            <person name="Sharon I."/>
            <person name="Castelle C.J."/>
            <person name="Probst A.J."/>
            <person name="Thomas B.C."/>
            <person name="Singh A."/>
            <person name="Wilkins M.J."/>
            <person name="Karaoz U."/>
            <person name="Brodie E.L."/>
            <person name="Williams K.H."/>
            <person name="Hubbard S.S."/>
            <person name="Banfield J.F."/>
        </authorList>
    </citation>
    <scope>NUCLEOTIDE SEQUENCE [LARGE SCALE GENOMIC DNA]</scope>
</reference>
<organism evidence="3 4">
    <name type="scientific">Candidatus Edwardsbacteria bacterium GWF2_54_11</name>
    <dbReference type="NCBI Taxonomy" id="1817851"/>
    <lineage>
        <taxon>Bacteria</taxon>
        <taxon>Candidatus Edwardsiibacteriota</taxon>
    </lineage>
</organism>
<feature type="chain" id="PRO_5009520900" description="Outer membrane protein beta-barrel domain-containing protein" evidence="1">
    <location>
        <begin position="27"/>
        <end position="232"/>
    </location>
</feature>
<dbReference type="Pfam" id="PF13568">
    <property type="entry name" value="OMP_b-brl_2"/>
    <property type="match status" value="1"/>
</dbReference>
<keyword evidence="1" id="KW-0732">Signal</keyword>
<dbReference type="EMBL" id="MFFM01000011">
    <property type="protein sequence ID" value="OGF13882.1"/>
    <property type="molecule type" value="Genomic_DNA"/>
</dbReference>
<evidence type="ECO:0000259" key="2">
    <source>
        <dbReference type="Pfam" id="PF13568"/>
    </source>
</evidence>